<dbReference type="AlphaFoldDB" id="A0A7D5Z548"/>
<dbReference type="EMBL" id="CP058938">
    <property type="protein sequence ID" value="QLI74304.1"/>
    <property type="molecule type" value="Genomic_DNA"/>
</dbReference>
<feature type="compositionally biased region" description="Polar residues" evidence="1">
    <location>
        <begin position="49"/>
        <end position="65"/>
    </location>
</feature>
<reference evidence="2 3" key="1">
    <citation type="submission" date="2020-07" db="EMBL/GenBank/DDBJ databases">
        <title>Telomere length de novo assembly of all 7 chromosomes of the fungus, Metarhizium brunneum, using a novel assembly pipeline.</title>
        <authorList>
            <person name="Saud z."/>
            <person name="Kortsinoglou A."/>
            <person name="Kouvelis V.N."/>
            <person name="Butt T.M."/>
        </authorList>
    </citation>
    <scope>NUCLEOTIDE SEQUENCE [LARGE SCALE GENOMIC DNA]</scope>
    <source>
        <strain evidence="2 3">4556</strain>
    </source>
</reference>
<proteinExistence type="predicted"/>
<gene>
    <name evidence="2" type="ORF">G6M90_00g107100</name>
</gene>
<name>A0A7D5Z548_9HYPO</name>
<dbReference type="GeneID" id="90968221"/>
<dbReference type="RefSeq" id="XP_065987863.1">
    <property type="nucleotide sequence ID" value="XM_066131717.1"/>
</dbReference>
<sequence length="81" mass="9184">MDYYIKRTVERVRQRRRSREDIEEEISIDEKLSLAAQNSIANMDIASDDSISSHGSGQGKNANRVSSEKPRRGSAQSVSWE</sequence>
<evidence type="ECO:0000256" key="1">
    <source>
        <dbReference type="SAM" id="MobiDB-lite"/>
    </source>
</evidence>
<organism evidence="2 3">
    <name type="scientific">Metarhizium brunneum</name>
    <dbReference type="NCBI Taxonomy" id="500148"/>
    <lineage>
        <taxon>Eukaryota</taxon>
        <taxon>Fungi</taxon>
        <taxon>Dikarya</taxon>
        <taxon>Ascomycota</taxon>
        <taxon>Pezizomycotina</taxon>
        <taxon>Sordariomycetes</taxon>
        <taxon>Hypocreomycetidae</taxon>
        <taxon>Hypocreales</taxon>
        <taxon>Clavicipitaceae</taxon>
        <taxon>Metarhizium</taxon>
    </lineage>
</organism>
<evidence type="ECO:0000313" key="3">
    <source>
        <dbReference type="Proteomes" id="UP000510686"/>
    </source>
</evidence>
<feature type="region of interest" description="Disordered" evidence="1">
    <location>
        <begin position="45"/>
        <end position="81"/>
    </location>
</feature>
<evidence type="ECO:0000313" key="2">
    <source>
        <dbReference type="EMBL" id="QLI74304.1"/>
    </source>
</evidence>
<dbReference type="KEGG" id="mbrn:90968221"/>
<protein>
    <submittedName>
        <fullName evidence="2">Uncharacterized protein</fullName>
    </submittedName>
</protein>
<dbReference type="Proteomes" id="UP000510686">
    <property type="component" value="Chromosome 7"/>
</dbReference>
<accession>A0A7D5Z548</accession>
<keyword evidence="3" id="KW-1185">Reference proteome</keyword>